<comment type="caution">
    <text evidence="1">The sequence shown here is derived from an EMBL/GenBank/DDBJ whole genome shotgun (WGS) entry which is preliminary data.</text>
</comment>
<dbReference type="Proteomes" id="UP000593575">
    <property type="component" value="Unassembled WGS sequence"/>
</dbReference>
<accession>A0A7J9J5X0</accession>
<proteinExistence type="predicted"/>
<gene>
    <name evidence="1" type="ORF">Goarm_014339</name>
</gene>
<dbReference type="AlphaFoldDB" id="A0A7J9J5X0"/>
<sequence length="30" mass="3666">MRSMRESTREIWTILKNQHEENASIRTSNF</sequence>
<organism evidence="1 2">
    <name type="scientific">Gossypium armourianum</name>
    <dbReference type="NCBI Taxonomy" id="34283"/>
    <lineage>
        <taxon>Eukaryota</taxon>
        <taxon>Viridiplantae</taxon>
        <taxon>Streptophyta</taxon>
        <taxon>Embryophyta</taxon>
        <taxon>Tracheophyta</taxon>
        <taxon>Spermatophyta</taxon>
        <taxon>Magnoliopsida</taxon>
        <taxon>eudicotyledons</taxon>
        <taxon>Gunneridae</taxon>
        <taxon>Pentapetalae</taxon>
        <taxon>rosids</taxon>
        <taxon>malvids</taxon>
        <taxon>Malvales</taxon>
        <taxon>Malvaceae</taxon>
        <taxon>Malvoideae</taxon>
        <taxon>Gossypium</taxon>
    </lineage>
</organism>
<protein>
    <submittedName>
        <fullName evidence="1">Uncharacterized protein</fullName>
    </submittedName>
</protein>
<evidence type="ECO:0000313" key="2">
    <source>
        <dbReference type="Proteomes" id="UP000593575"/>
    </source>
</evidence>
<name>A0A7J9J5X0_9ROSI</name>
<reference evidence="1 2" key="1">
    <citation type="journal article" date="2019" name="Genome Biol. Evol.">
        <title>Insights into the evolution of the New World diploid cottons (Gossypium, subgenus Houzingenia) based on genome sequencing.</title>
        <authorList>
            <person name="Grover C.E."/>
            <person name="Arick M.A. 2nd"/>
            <person name="Thrash A."/>
            <person name="Conover J.L."/>
            <person name="Sanders W.S."/>
            <person name="Peterson D.G."/>
            <person name="Frelichowski J.E."/>
            <person name="Scheffler J.A."/>
            <person name="Scheffler B.E."/>
            <person name="Wendel J.F."/>
        </authorList>
    </citation>
    <scope>NUCLEOTIDE SEQUENCE [LARGE SCALE GENOMIC DNA]</scope>
    <source>
        <strain evidence="1">6</strain>
        <tissue evidence="1">Leaf</tissue>
    </source>
</reference>
<dbReference type="EMBL" id="JABFAE010000006">
    <property type="protein sequence ID" value="MBA0829756.1"/>
    <property type="molecule type" value="Genomic_DNA"/>
</dbReference>
<keyword evidence="2" id="KW-1185">Reference proteome</keyword>
<evidence type="ECO:0000313" key="1">
    <source>
        <dbReference type="EMBL" id="MBA0829756.1"/>
    </source>
</evidence>